<feature type="compositionally biased region" description="Gly residues" evidence="1">
    <location>
        <begin position="299"/>
        <end position="311"/>
    </location>
</feature>
<feature type="region of interest" description="Disordered" evidence="1">
    <location>
        <begin position="280"/>
        <end position="320"/>
    </location>
</feature>
<feature type="compositionally biased region" description="Acidic residues" evidence="1">
    <location>
        <begin position="287"/>
        <end position="298"/>
    </location>
</feature>
<dbReference type="AlphaFoldDB" id="A0AA40BRC8"/>
<evidence type="ECO:0000256" key="2">
    <source>
        <dbReference type="SAM" id="SignalP"/>
    </source>
</evidence>
<dbReference type="Proteomes" id="UP001172155">
    <property type="component" value="Unassembled WGS sequence"/>
</dbReference>
<protein>
    <submittedName>
        <fullName evidence="3">Uncharacterized protein</fullName>
    </submittedName>
</protein>
<keyword evidence="4" id="KW-1185">Reference proteome</keyword>
<dbReference type="EMBL" id="JAUKUD010000007">
    <property type="protein sequence ID" value="KAK0738825.1"/>
    <property type="molecule type" value="Genomic_DNA"/>
</dbReference>
<sequence length="342" mass="36598">MAPLHLIIASLALGVRCARAAVAAVYDSQFSRITDEEWASLFATANATTEIPFPGYDITAPYPGTRSPGWRLSVQVKEGIPSTSDGMVATGTWITWGAPRDLMVKNTTNDTYGLAPLHPSWNVIQTFVQAEELRSDDDDAVDPTCKGVLSDACIDDFRAQLADTYNQGGNQTGADRFPNAHPPSSCQRDDDLRFYEAYTMPFPHGSLNITKEEDGLFNYAKLSPGIMARHEPGNLTDYDRSIRSVYIMAFVWGYSNQTGLTPETTKPETTFVCARANVAEGSRTLEDGEDNPELDEGGGGDGNGAGNGGGSNNDNEPSDAVKIGSMSGVLLLTAGAGALLIL</sequence>
<gene>
    <name evidence="3" type="ORF">B0T18DRAFT_433577</name>
</gene>
<accession>A0AA40BRC8</accession>
<feature type="signal peptide" evidence="2">
    <location>
        <begin position="1"/>
        <end position="20"/>
    </location>
</feature>
<evidence type="ECO:0000256" key="1">
    <source>
        <dbReference type="SAM" id="MobiDB-lite"/>
    </source>
</evidence>
<comment type="caution">
    <text evidence="3">The sequence shown here is derived from an EMBL/GenBank/DDBJ whole genome shotgun (WGS) entry which is preliminary data.</text>
</comment>
<keyword evidence="2" id="KW-0732">Signal</keyword>
<proteinExistence type="predicted"/>
<evidence type="ECO:0000313" key="3">
    <source>
        <dbReference type="EMBL" id="KAK0738825.1"/>
    </source>
</evidence>
<feature type="chain" id="PRO_5041392885" evidence="2">
    <location>
        <begin position="21"/>
        <end position="342"/>
    </location>
</feature>
<organism evidence="3 4">
    <name type="scientific">Schizothecium vesticola</name>
    <dbReference type="NCBI Taxonomy" id="314040"/>
    <lineage>
        <taxon>Eukaryota</taxon>
        <taxon>Fungi</taxon>
        <taxon>Dikarya</taxon>
        <taxon>Ascomycota</taxon>
        <taxon>Pezizomycotina</taxon>
        <taxon>Sordariomycetes</taxon>
        <taxon>Sordariomycetidae</taxon>
        <taxon>Sordariales</taxon>
        <taxon>Schizotheciaceae</taxon>
        <taxon>Schizothecium</taxon>
    </lineage>
</organism>
<name>A0AA40BRC8_9PEZI</name>
<evidence type="ECO:0000313" key="4">
    <source>
        <dbReference type="Proteomes" id="UP001172155"/>
    </source>
</evidence>
<reference evidence="3" key="1">
    <citation type="submission" date="2023-06" db="EMBL/GenBank/DDBJ databases">
        <title>Genome-scale phylogeny and comparative genomics of the fungal order Sordariales.</title>
        <authorList>
            <consortium name="Lawrence Berkeley National Laboratory"/>
            <person name="Hensen N."/>
            <person name="Bonometti L."/>
            <person name="Westerberg I."/>
            <person name="Brannstrom I.O."/>
            <person name="Guillou S."/>
            <person name="Cros-Aarteil S."/>
            <person name="Calhoun S."/>
            <person name="Haridas S."/>
            <person name="Kuo A."/>
            <person name="Mondo S."/>
            <person name="Pangilinan J."/>
            <person name="Riley R."/>
            <person name="LaButti K."/>
            <person name="Andreopoulos B."/>
            <person name="Lipzen A."/>
            <person name="Chen C."/>
            <person name="Yanf M."/>
            <person name="Daum C."/>
            <person name="Ng V."/>
            <person name="Clum A."/>
            <person name="Steindorff A."/>
            <person name="Ohm R."/>
            <person name="Martin F."/>
            <person name="Silar P."/>
            <person name="Natvig D."/>
            <person name="Lalanne C."/>
            <person name="Gautier V."/>
            <person name="Ament-velasquez S.L."/>
            <person name="Kruys A."/>
            <person name="Hutchinson M.I."/>
            <person name="Powell A.J."/>
            <person name="Barry K."/>
            <person name="Miller A.N."/>
            <person name="Grigoriev I.V."/>
            <person name="Debuchy R."/>
            <person name="Gladieux P."/>
            <person name="Thoren M.H."/>
            <person name="Johannesson H."/>
        </authorList>
    </citation>
    <scope>NUCLEOTIDE SEQUENCE</scope>
    <source>
        <strain evidence="3">SMH3187-1</strain>
    </source>
</reference>